<dbReference type="Gene3D" id="1.10.357.10">
    <property type="entry name" value="Tetracycline Repressor, domain 2"/>
    <property type="match status" value="1"/>
</dbReference>
<dbReference type="PANTHER" id="PTHR30055">
    <property type="entry name" value="HTH-TYPE TRANSCRIPTIONAL REGULATOR RUTR"/>
    <property type="match status" value="1"/>
</dbReference>
<proteinExistence type="predicted"/>
<sequence length="185" mass="20226">MATTTAKPLRVDAQRNYDALLAAGETVFAKAGTDAPFDDVAQEAGVGRATLYRHFPTREHLFVAIMRDRVDHLDARARELLEGTDPLQSLTQWLRLYDGIAAKYRGMSARVADGLADNESPVAAACAPMKESFAELFERAQRDGVIRTDVTALQVLTLIGALPKDQRTGKTIRPYLDIVLAGLKA</sequence>
<evidence type="ECO:0000313" key="6">
    <source>
        <dbReference type="EMBL" id="GAA1658111.1"/>
    </source>
</evidence>
<evidence type="ECO:0000256" key="3">
    <source>
        <dbReference type="ARBA" id="ARBA00023163"/>
    </source>
</evidence>
<dbReference type="InterPro" id="IPR050109">
    <property type="entry name" value="HTH-type_TetR-like_transc_reg"/>
</dbReference>
<dbReference type="RefSeq" id="WP_344115845.1">
    <property type="nucleotide sequence ID" value="NZ_BAAANE010000011.1"/>
</dbReference>
<evidence type="ECO:0000256" key="2">
    <source>
        <dbReference type="ARBA" id="ARBA00023125"/>
    </source>
</evidence>
<keyword evidence="2 4" id="KW-0238">DNA-binding</keyword>
<dbReference type="InterPro" id="IPR049445">
    <property type="entry name" value="TetR_SbtR-like_C"/>
</dbReference>
<accession>A0ABP4RU49</accession>
<dbReference type="InterPro" id="IPR036271">
    <property type="entry name" value="Tet_transcr_reg_TetR-rel_C_sf"/>
</dbReference>
<dbReference type="SUPFAM" id="SSF48498">
    <property type="entry name" value="Tetracyclin repressor-like, C-terminal domain"/>
    <property type="match status" value="1"/>
</dbReference>
<dbReference type="SUPFAM" id="SSF46689">
    <property type="entry name" value="Homeodomain-like"/>
    <property type="match status" value="1"/>
</dbReference>
<dbReference type="Pfam" id="PF00440">
    <property type="entry name" value="TetR_N"/>
    <property type="match status" value="1"/>
</dbReference>
<dbReference type="Pfam" id="PF21597">
    <property type="entry name" value="TetR_C_43"/>
    <property type="match status" value="1"/>
</dbReference>
<protein>
    <submittedName>
        <fullName evidence="6">TetR/AcrR family transcriptional regulator</fullName>
    </submittedName>
</protein>
<reference evidence="7" key="1">
    <citation type="journal article" date="2019" name="Int. J. Syst. Evol. Microbiol.">
        <title>The Global Catalogue of Microorganisms (GCM) 10K type strain sequencing project: providing services to taxonomists for standard genome sequencing and annotation.</title>
        <authorList>
            <consortium name="The Broad Institute Genomics Platform"/>
            <consortium name="The Broad Institute Genome Sequencing Center for Infectious Disease"/>
            <person name="Wu L."/>
            <person name="Ma J."/>
        </authorList>
    </citation>
    <scope>NUCLEOTIDE SEQUENCE [LARGE SCALE GENOMIC DNA]</scope>
    <source>
        <strain evidence="7">JCM 14306</strain>
    </source>
</reference>
<feature type="DNA-binding region" description="H-T-H motif" evidence="4">
    <location>
        <begin position="36"/>
        <end position="55"/>
    </location>
</feature>
<dbReference type="EMBL" id="BAAANE010000011">
    <property type="protein sequence ID" value="GAA1658111.1"/>
    <property type="molecule type" value="Genomic_DNA"/>
</dbReference>
<gene>
    <name evidence="6" type="ORF">GCM10009744_59150</name>
</gene>
<evidence type="ECO:0000259" key="5">
    <source>
        <dbReference type="PROSITE" id="PS50977"/>
    </source>
</evidence>
<dbReference type="Proteomes" id="UP001501319">
    <property type="component" value="Unassembled WGS sequence"/>
</dbReference>
<dbReference type="PRINTS" id="PR00455">
    <property type="entry name" value="HTHTETR"/>
</dbReference>
<keyword evidence="3" id="KW-0804">Transcription</keyword>
<dbReference type="InterPro" id="IPR009057">
    <property type="entry name" value="Homeodomain-like_sf"/>
</dbReference>
<feature type="domain" description="HTH tetR-type" evidence="5">
    <location>
        <begin position="14"/>
        <end position="73"/>
    </location>
</feature>
<evidence type="ECO:0000256" key="1">
    <source>
        <dbReference type="ARBA" id="ARBA00023015"/>
    </source>
</evidence>
<name>A0ABP4RU49_9ACTN</name>
<evidence type="ECO:0000256" key="4">
    <source>
        <dbReference type="PROSITE-ProRule" id="PRU00335"/>
    </source>
</evidence>
<organism evidence="6 7">
    <name type="scientific">Kribbella alba</name>
    <dbReference type="NCBI Taxonomy" id="190197"/>
    <lineage>
        <taxon>Bacteria</taxon>
        <taxon>Bacillati</taxon>
        <taxon>Actinomycetota</taxon>
        <taxon>Actinomycetes</taxon>
        <taxon>Propionibacteriales</taxon>
        <taxon>Kribbellaceae</taxon>
        <taxon>Kribbella</taxon>
    </lineage>
</organism>
<comment type="caution">
    <text evidence="6">The sequence shown here is derived from an EMBL/GenBank/DDBJ whole genome shotgun (WGS) entry which is preliminary data.</text>
</comment>
<keyword evidence="1" id="KW-0805">Transcription regulation</keyword>
<dbReference type="PANTHER" id="PTHR30055:SF234">
    <property type="entry name" value="HTH-TYPE TRANSCRIPTIONAL REGULATOR BETI"/>
    <property type="match status" value="1"/>
</dbReference>
<keyword evidence="7" id="KW-1185">Reference proteome</keyword>
<evidence type="ECO:0000313" key="7">
    <source>
        <dbReference type="Proteomes" id="UP001501319"/>
    </source>
</evidence>
<dbReference type="InterPro" id="IPR001647">
    <property type="entry name" value="HTH_TetR"/>
</dbReference>
<dbReference type="PROSITE" id="PS50977">
    <property type="entry name" value="HTH_TETR_2"/>
    <property type="match status" value="1"/>
</dbReference>